<keyword evidence="3" id="KW-1133">Transmembrane helix</keyword>
<feature type="region of interest" description="Disordered" evidence="2">
    <location>
        <begin position="477"/>
        <end position="500"/>
    </location>
</feature>
<comment type="caution">
    <text evidence="1">Lacks conserved residue(s) required for the propagation of feature annotation.</text>
</comment>
<keyword evidence="6" id="KW-1185">Reference proteome</keyword>
<keyword evidence="3" id="KW-0472">Membrane</keyword>
<feature type="compositionally biased region" description="Pro residues" evidence="2">
    <location>
        <begin position="105"/>
        <end position="114"/>
    </location>
</feature>
<dbReference type="PROSITE" id="PS00022">
    <property type="entry name" value="EGF_1"/>
    <property type="match status" value="1"/>
</dbReference>
<evidence type="ECO:0000256" key="3">
    <source>
        <dbReference type="SAM" id="Phobius"/>
    </source>
</evidence>
<evidence type="ECO:0000256" key="2">
    <source>
        <dbReference type="SAM" id="MobiDB-lite"/>
    </source>
</evidence>
<dbReference type="AlphaFoldDB" id="A0A6A6S8D8"/>
<dbReference type="PROSITE" id="PS01186">
    <property type="entry name" value="EGF_2"/>
    <property type="match status" value="1"/>
</dbReference>
<gene>
    <name evidence="5" type="ORF">P280DRAFT_253948</name>
</gene>
<dbReference type="PANTHER" id="PTHR17178">
    <property type="entry name" value="SECRETORY GRANULE PROTEOGLYCAN CORE PROTEIN"/>
    <property type="match status" value="1"/>
</dbReference>
<dbReference type="OrthoDB" id="283575at2759"/>
<feature type="domain" description="EGF-like" evidence="4">
    <location>
        <begin position="576"/>
        <end position="614"/>
    </location>
</feature>
<dbReference type="EMBL" id="MU006780">
    <property type="protein sequence ID" value="KAF2643472.1"/>
    <property type="molecule type" value="Genomic_DNA"/>
</dbReference>
<evidence type="ECO:0000313" key="6">
    <source>
        <dbReference type="Proteomes" id="UP000799753"/>
    </source>
</evidence>
<evidence type="ECO:0000256" key="1">
    <source>
        <dbReference type="PROSITE-ProRule" id="PRU00076"/>
    </source>
</evidence>
<feature type="compositionally biased region" description="Low complexity" evidence="2">
    <location>
        <begin position="149"/>
        <end position="165"/>
    </location>
</feature>
<feature type="region of interest" description="Disordered" evidence="2">
    <location>
        <begin position="285"/>
        <end position="317"/>
    </location>
</feature>
<keyword evidence="1" id="KW-0245">EGF-like domain</keyword>
<dbReference type="Proteomes" id="UP000799753">
    <property type="component" value="Unassembled WGS sequence"/>
</dbReference>
<proteinExistence type="predicted"/>
<keyword evidence="3" id="KW-0812">Transmembrane</keyword>
<feature type="region of interest" description="Disordered" evidence="2">
    <location>
        <begin position="549"/>
        <end position="572"/>
    </location>
</feature>
<organism evidence="5 6">
    <name type="scientific">Massarina eburnea CBS 473.64</name>
    <dbReference type="NCBI Taxonomy" id="1395130"/>
    <lineage>
        <taxon>Eukaryota</taxon>
        <taxon>Fungi</taxon>
        <taxon>Dikarya</taxon>
        <taxon>Ascomycota</taxon>
        <taxon>Pezizomycotina</taxon>
        <taxon>Dothideomycetes</taxon>
        <taxon>Pleosporomycetidae</taxon>
        <taxon>Pleosporales</taxon>
        <taxon>Massarineae</taxon>
        <taxon>Massarinaceae</taxon>
        <taxon>Massarina</taxon>
    </lineage>
</organism>
<feature type="transmembrane region" description="Helical" evidence="3">
    <location>
        <begin position="512"/>
        <end position="539"/>
    </location>
</feature>
<feature type="compositionally biased region" description="Pro residues" evidence="2">
    <location>
        <begin position="166"/>
        <end position="175"/>
    </location>
</feature>
<evidence type="ECO:0000313" key="5">
    <source>
        <dbReference type="EMBL" id="KAF2643472.1"/>
    </source>
</evidence>
<reference evidence="5" key="1">
    <citation type="journal article" date="2020" name="Stud. Mycol.">
        <title>101 Dothideomycetes genomes: a test case for predicting lifestyles and emergence of pathogens.</title>
        <authorList>
            <person name="Haridas S."/>
            <person name="Albert R."/>
            <person name="Binder M."/>
            <person name="Bloem J."/>
            <person name="Labutti K."/>
            <person name="Salamov A."/>
            <person name="Andreopoulos B."/>
            <person name="Baker S."/>
            <person name="Barry K."/>
            <person name="Bills G."/>
            <person name="Bluhm B."/>
            <person name="Cannon C."/>
            <person name="Castanera R."/>
            <person name="Culley D."/>
            <person name="Daum C."/>
            <person name="Ezra D."/>
            <person name="Gonzalez J."/>
            <person name="Henrissat B."/>
            <person name="Kuo A."/>
            <person name="Liang C."/>
            <person name="Lipzen A."/>
            <person name="Lutzoni F."/>
            <person name="Magnuson J."/>
            <person name="Mondo S."/>
            <person name="Nolan M."/>
            <person name="Ohm R."/>
            <person name="Pangilinan J."/>
            <person name="Park H.-J."/>
            <person name="Ramirez L."/>
            <person name="Alfaro M."/>
            <person name="Sun H."/>
            <person name="Tritt A."/>
            <person name="Yoshinaga Y."/>
            <person name="Zwiers L.-H."/>
            <person name="Turgeon B."/>
            <person name="Goodwin S."/>
            <person name="Spatafora J."/>
            <person name="Crous P."/>
            <person name="Grigoriev I."/>
        </authorList>
    </citation>
    <scope>NUCLEOTIDE SEQUENCE</scope>
    <source>
        <strain evidence="5">CBS 473.64</strain>
    </source>
</reference>
<feature type="compositionally biased region" description="Low complexity" evidence="2">
    <location>
        <begin position="176"/>
        <end position="185"/>
    </location>
</feature>
<keyword evidence="1" id="KW-1015">Disulfide bond</keyword>
<feature type="disulfide bond" evidence="1">
    <location>
        <begin position="604"/>
        <end position="613"/>
    </location>
</feature>
<dbReference type="PROSITE" id="PS50026">
    <property type="entry name" value="EGF_3"/>
    <property type="match status" value="1"/>
</dbReference>
<protein>
    <recommendedName>
        <fullName evidence="4">EGF-like domain-containing protein</fullName>
    </recommendedName>
</protein>
<name>A0A6A6S8D8_9PLEO</name>
<feature type="region of interest" description="Disordered" evidence="2">
    <location>
        <begin position="1"/>
        <end position="200"/>
    </location>
</feature>
<sequence length="833" mass="87934">MSYDPRLAAGPYGAPDDDDDNGGTRKGSVRAARERLQAANLQRQLPDRSKIIGLPQRPNQLVPQYASEPQMRPEELTPPDSRSGSAASPQWPLPNNFPSPSSSRGPPPQRPPRPMSDDLPIQQLSPDYRDSFQSDDVFSPLSAPSRPLTTSSVTSETSSLGSIPDFPVPQPPMPVAQPILRRNPSLGPPPSSRRGPSSYYTQMSYVSPIAEESETRSATIMSHHGSFASSNVMPYNDDYYMDMEDGGFRSEDEETITSYNGRDSRASDFDDNSGLMTPALLRQASLGRRTKPSLMTIKSADSFGDKKGSVKRKPAPGAEMAGAAGIGGAALVARDGIPGGGAVLFDPSSSEENSLNSIRDLSSRYGDPEKDVLSIEAGAARGAKPRPPRLDMSAVRDAEARGSLTSLPDLIRRATRLAANLDRGKTASRLSFPFWENGAPKSNHKSRSMTDMLAAFPPPGAATPNGAITPIIRDQNPKRLSKWPSTGGYDGTDSAMSERKENRRRRCCGMPLWAFVTLLIVLLFLVAAAVILPVVLVVIPKMKNATANAAQDTQGGNNGNGNNPTTAAPTATAAPQNGQCSGVITCQNGGVAILNADRSCNCVCINGFTGSTCATPGDDGCTTTSIAGTANNATMGSGIPRLIESAQNQFSIPLNSTRLLAIFSSLSLSCTAENALITFNGLASRSAKQEYAPIMGTSGTPTRSLPILEEPDEASRFLEERQAIGQPGKANAAAAATTSAAAVSSASTIIQPVSSNSTALDFARLSVLVTLQETGKLETAANAQESIQDFLTQNRAGTSKGNTVSVGTLTVDLVQLSIKFQNGTTIQATLKNT</sequence>
<accession>A0A6A6S8D8</accession>
<dbReference type="InterPro" id="IPR000742">
    <property type="entry name" value="EGF"/>
</dbReference>
<evidence type="ECO:0000259" key="4">
    <source>
        <dbReference type="PROSITE" id="PS50026"/>
    </source>
</evidence>
<dbReference type="PANTHER" id="PTHR17178:SF0">
    <property type="entry name" value="SERGLYCIN"/>
    <property type="match status" value="1"/>
</dbReference>